<reference evidence="2" key="1">
    <citation type="journal article" date="2023" name="Nat. Plants">
        <title>Single-cell RNA sequencing provides a high-resolution roadmap for understanding the multicellular compartmentation of specialized metabolism.</title>
        <authorList>
            <person name="Sun S."/>
            <person name="Shen X."/>
            <person name="Li Y."/>
            <person name="Li Y."/>
            <person name="Wang S."/>
            <person name="Li R."/>
            <person name="Zhang H."/>
            <person name="Shen G."/>
            <person name="Guo B."/>
            <person name="Wei J."/>
            <person name="Xu J."/>
            <person name="St-Pierre B."/>
            <person name="Chen S."/>
            <person name="Sun C."/>
        </authorList>
    </citation>
    <scope>NUCLEOTIDE SEQUENCE [LARGE SCALE GENOMIC DNA]</scope>
</reference>
<organism evidence="1 2">
    <name type="scientific">Catharanthus roseus</name>
    <name type="common">Madagascar periwinkle</name>
    <name type="synonym">Vinca rosea</name>
    <dbReference type="NCBI Taxonomy" id="4058"/>
    <lineage>
        <taxon>Eukaryota</taxon>
        <taxon>Viridiplantae</taxon>
        <taxon>Streptophyta</taxon>
        <taxon>Embryophyta</taxon>
        <taxon>Tracheophyta</taxon>
        <taxon>Spermatophyta</taxon>
        <taxon>Magnoliopsida</taxon>
        <taxon>eudicotyledons</taxon>
        <taxon>Gunneridae</taxon>
        <taxon>Pentapetalae</taxon>
        <taxon>asterids</taxon>
        <taxon>lamiids</taxon>
        <taxon>Gentianales</taxon>
        <taxon>Apocynaceae</taxon>
        <taxon>Rauvolfioideae</taxon>
        <taxon>Vinceae</taxon>
        <taxon>Catharanthinae</taxon>
        <taxon>Catharanthus</taxon>
    </lineage>
</organism>
<dbReference type="Proteomes" id="UP001060085">
    <property type="component" value="Linkage Group LG01"/>
</dbReference>
<evidence type="ECO:0000313" key="2">
    <source>
        <dbReference type="Proteomes" id="UP001060085"/>
    </source>
</evidence>
<proteinExistence type="predicted"/>
<sequence length="1181" mass="131814">MTNLNQLQLALFSFPPPSPMASLFTSNPISSQSSPLFPYNFFTIPTPQNSSFVYHSRWHLPQSRRRNSLALSSTYEVGGGFPLGEFGTKSSSSEQEKEKWDSSHYEAILKGGEQVVSVLEEMAKILEDMNMDEASEEVAVQLAAQGVIGKRVDEMESGFMMALDYMIQTAEKDQDDKRKTLLEVIKETVLSHLTKKCPAHVQVIGLLCRTPGKESRHELLRRVAAGGGAFQSDNGTKVHLPGANLNDIANQADDLLETMETRPTIPDRKLLARLVLIREEARNMMGGGILDKRNDRGLNTLPESEVNFLTKLVALKPGKTVREMIKNVMQGKDEGADESDADEDVATSGKFYGGIAGKASMTGIKPLPVRPGMFLETVSKVLGGIYAGNISGVTAQHLEWSLLWNMKKFEMKKQSQGHGRACQHMPSIIPKGSFSFLAFLSIAFSIKQLSVGYKLSIHVRAIIKAPEVSYRYSGMAGYVGVLVSDPWLQNQFTQVELRSLKTHFSTMRRENGGVLKLSDLPSKMCRLKHVGENLTEEERAAFLRDSYPKLDDEVDFELFLRVYLNFQAHISARMGSGAKTSSAFLKSPTSTLLHTISESEKASYVAHINNYLAEDEFLKKYLPLDPTTNDLFEIAKDGVLICKLINVAVPGTIDERAINTKRILNPWERNENHTLCLNSAKAIGCTVVNIGNEDFIEGRRHLVLGLISQIIKIQLLADLNLKKTPQLMELVDDCKDVEELMSLPPEKILLRWMNFQLKKAGYHKTVTNFSSDIKDAEAYAYLLNILAPEHSNPSTLSVKDPLERAKLVLEHADRMGCKRYLTAKDIVEGSPNLNLAFVAHIFQHRNGLSTQTKQISFLEMPEDTQMSREETAFRFWLNSLGNSTYIDNVFEDLRNGWILLETLDKISPGIVNWKIASKPPIKMPFRKVENCNQVVKLGKQLKFSLVNIAGNDIVQGNKKLILAYLWQLMRYNMLQLLKNLRSHSHGKEITDGDILEWANNKVKNSGSKIRMNSFKDKSLSDGIFFLELLSAVHPRAVNWSLVTKGESGMFEEKRMNASYIISIARKLGCSIFVLPEDLIEVNQKMILTLTASIMYWYLKQPVEDQTSVSSDNESLLDTTSNSATDDTASESSADENISSSVSLPPAGKDAAPKAKSAITILVLLLSPYIFSEQNDSFGPQS</sequence>
<evidence type="ECO:0000313" key="1">
    <source>
        <dbReference type="EMBL" id="KAI5679891.1"/>
    </source>
</evidence>
<accession>A0ACC0C4M5</accession>
<comment type="caution">
    <text evidence="1">The sequence shown here is derived from an EMBL/GenBank/DDBJ whole genome shotgun (WGS) entry which is preliminary data.</text>
</comment>
<keyword evidence="2" id="KW-1185">Reference proteome</keyword>
<gene>
    <name evidence="1" type="ORF">M9H77_01118</name>
</gene>
<dbReference type="EMBL" id="CM044701">
    <property type="protein sequence ID" value="KAI5679891.1"/>
    <property type="molecule type" value="Genomic_DNA"/>
</dbReference>
<protein>
    <submittedName>
        <fullName evidence="1">Uncharacterized protein</fullName>
    </submittedName>
</protein>
<name>A0ACC0C4M5_CATRO</name>